<feature type="region of interest" description="Disordered" evidence="1">
    <location>
        <begin position="28"/>
        <end position="104"/>
    </location>
</feature>
<dbReference type="InterPro" id="IPR042337">
    <property type="entry name" value="GSE1"/>
</dbReference>
<keyword evidence="4" id="KW-1185">Reference proteome</keyword>
<evidence type="ECO:0000256" key="1">
    <source>
        <dbReference type="SAM" id="MobiDB-lite"/>
    </source>
</evidence>
<evidence type="ECO:0000313" key="3">
    <source>
        <dbReference type="EMBL" id="MEQ2210241.1"/>
    </source>
</evidence>
<dbReference type="InterPro" id="IPR022207">
    <property type="entry name" value="GSE-like"/>
</dbReference>
<proteinExistence type="predicted"/>
<dbReference type="PANTHER" id="PTHR17608">
    <property type="entry name" value="GENETIC SUPPRESSOR ELEMENT 1"/>
    <property type="match status" value="1"/>
</dbReference>
<comment type="caution">
    <text evidence="3">The sequence shown here is derived from an EMBL/GenBank/DDBJ whole genome shotgun (WGS) entry which is preliminary data.</text>
</comment>
<dbReference type="Pfam" id="PF12540">
    <property type="entry name" value="DUF3736"/>
    <property type="match status" value="1"/>
</dbReference>
<feature type="domain" description="Genetic suppressor element-like" evidence="2">
    <location>
        <begin position="2"/>
        <end position="30"/>
    </location>
</feature>
<reference evidence="3 4" key="1">
    <citation type="submission" date="2021-06" db="EMBL/GenBank/DDBJ databases">
        <authorList>
            <person name="Palmer J.M."/>
        </authorList>
    </citation>
    <scope>NUCLEOTIDE SEQUENCE [LARGE SCALE GENOMIC DNA]</scope>
    <source>
        <strain evidence="3 4">XC_2019</strain>
        <tissue evidence="3">Muscle</tissue>
    </source>
</reference>
<evidence type="ECO:0000259" key="2">
    <source>
        <dbReference type="Pfam" id="PF12540"/>
    </source>
</evidence>
<name>A0ABV0RPZ7_9TELE</name>
<dbReference type="Proteomes" id="UP001434883">
    <property type="component" value="Unassembled WGS sequence"/>
</dbReference>
<evidence type="ECO:0000313" key="4">
    <source>
        <dbReference type="Proteomes" id="UP001434883"/>
    </source>
</evidence>
<dbReference type="EMBL" id="JAHRIN010052680">
    <property type="protein sequence ID" value="MEQ2210241.1"/>
    <property type="molecule type" value="Genomic_DNA"/>
</dbReference>
<accession>A0ABV0RPZ7</accession>
<organism evidence="3 4">
    <name type="scientific">Xenoophorus captivus</name>
    <dbReference type="NCBI Taxonomy" id="1517983"/>
    <lineage>
        <taxon>Eukaryota</taxon>
        <taxon>Metazoa</taxon>
        <taxon>Chordata</taxon>
        <taxon>Craniata</taxon>
        <taxon>Vertebrata</taxon>
        <taxon>Euteleostomi</taxon>
        <taxon>Actinopterygii</taxon>
        <taxon>Neopterygii</taxon>
        <taxon>Teleostei</taxon>
        <taxon>Neoteleostei</taxon>
        <taxon>Acanthomorphata</taxon>
        <taxon>Ovalentaria</taxon>
        <taxon>Atherinomorphae</taxon>
        <taxon>Cyprinodontiformes</taxon>
        <taxon>Goodeidae</taxon>
        <taxon>Xenoophorus</taxon>
    </lineage>
</organism>
<feature type="non-terminal residue" evidence="3">
    <location>
        <position position="1"/>
    </location>
</feature>
<sequence>SLTTQYSAEQMDSTPELEEKKDFLLMFNLSHVSPQQRKGDHSTAPLQPQPNGHLYLESPSPSPPCSQKHKQNDTLKPSMDSQVSCIPPLLAPHHGKSETTETQSNRKLQVLQNGTAHQKKEPGPMLNGRSRPWERFTPDAFAQRFHQAVLQSTQSTVQSKGVPYVFHATC</sequence>
<gene>
    <name evidence="3" type="ORF">XENOCAPTIV_010343</name>
</gene>
<protein>
    <recommendedName>
        <fullName evidence="2">Genetic suppressor element-like domain-containing protein</fullName>
    </recommendedName>
</protein>
<dbReference type="PANTHER" id="PTHR17608:SF4">
    <property type="entry name" value="GENETIC SUPPRESSOR ELEMENT 1"/>
    <property type="match status" value="1"/>
</dbReference>